<accession>A0A2H4SCV2</accession>
<evidence type="ECO:0000256" key="6">
    <source>
        <dbReference type="SAM" id="MobiDB-lite"/>
    </source>
</evidence>
<dbReference type="GO" id="GO:0008270">
    <property type="term" value="F:zinc ion binding"/>
    <property type="evidence" value="ECO:0007669"/>
    <property type="project" value="InterPro"/>
</dbReference>
<evidence type="ECO:0000313" key="8">
    <source>
        <dbReference type="EMBL" id="ATY60944.1"/>
    </source>
</evidence>
<evidence type="ECO:0000256" key="2">
    <source>
        <dbReference type="ARBA" id="ARBA00007581"/>
    </source>
</evidence>
<dbReference type="InterPro" id="IPR004183">
    <property type="entry name" value="Xdiol_dOase_suB"/>
</dbReference>
<gene>
    <name evidence="8" type="ORF">A9K55_006336</name>
</gene>
<dbReference type="AlphaFoldDB" id="A0A2H4SCV2"/>
<dbReference type="PANTHER" id="PTHR30096">
    <property type="entry name" value="4,5-DOPA DIOXYGENASE EXTRADIOL-LIKE PROTEIN"/>
    <property type="match status" value="1"/>
</dbReference>
<feature type="compositionally biased region" description="Low complexity" evidence="6">
    <location>
        <begin position="38"/>
        <end position="53"/>
    </location>
</feature>
<keyword evidence="5" id="KW-0560">Oxidoreductase</keyword>
<dbReference type="VEuPathDB" id="FungiDB:A9K55_006336"/>
<evidence type="ECO:0000256" key="4">
    <source>
        <dbReference type="ARBA" id="ARBA00022833"/>
    </source>
</evidence>
<feature type="region of interest" description="Disordered" evidence="6">
    <location>
        <begin position="13"/>
        <end position="103"/>
    </location>
</feature>
<feature type="domain" description="Extradiol ring-cleavage dioxygenase class III enzyme subunit B" evidence="7">
    <location>
        <begin position="123"/>
        <end position="304"/>
    </location>
</feature>
<evidence type="ECO:0000313" key="9">
    <source>
        <dbReference type="Proteomes" id="UP000323067"/>
    </source>
</evidence>
<comment type="similarity">
    <text evidence="2">Belongs to the DODA-type extradiol aromatic ring-opening dioxygenase family.</text>
</comment>
<dbReference type="VEuPathDB" id="FungiDB:CCM_02592"/>
<organism evidence="8 9">
    <name type="scientific">Cordyceps militaris</name>
    <name type="common">Caterpillar fungus</name>
    <name type="synonym">Clavaria militaris</name>
    <dbReference type="NCBI Taxonomy" id="73501"/>
    <lineage>
        <taxon>Eukaryota</taxon>
        <taxon>Fungi</taxon>
        <taxon>Dikarya</taxon>
        <taxon>Ascomycota</taxon>
        <taxon>Pezizomycotina</taxon>
        <taxon>Sordariomycetes</taxon>
        <taxon>Hypocreomycetidae</taxon>
        <taxon>Hypocreales</taxon>
        <taxon>Cordycipitaceae</taxon>
        <taxon>Cordyceps</taxon>
    </lineage>
</organism>
<evidence type="ECO:0000256" key="1">
    <source>
        <dbReference type="ARBA" id="ARBA00001947"/>
    </source>
</evidence>
<dbReference type="EMBL" id="CP023323">
    <property type="protein sequence ID" value="ATY60944.1"/>
    <property type="molecule type" value="Genomic_DNA"/>
</dbReference>
<dbReference type="InterPro" id="IPR014436">
    <property type="entry name" value="Extradiol_dOase_DODA"/>
</dbReference>
<dbReference type="PANTHER" id="PTHR30096:SF0">
    <property type="entry name" value="4,5-DOPA DIOXYGENASE EXTRADIOL-LIKE PROTEIN"/>
    <property type="match status" value="1"/>
</dbReference>
<dbReference type="SUPFAM" id="SSF53213">
    <property type="entry name" value="LigB-like"/>
    <property type="match status" value="1"/>
</dbReference>
<dbReference type="Proteomes" id="UP000323067">
    <property type="component" value="Chromosome vi"/>
</dbReference>
<keyword evidence="4" id="KW-0862">Zinc</keyword>
<keyword evidence="3" id="KW-0479">Metal-binding</keyword>
<evidence type="ECO:0000259" key="7">
    <source>
        <dbReference type="Pfam" id="PF02900"/>
    </source>
</evidence>
<dbReference type="Pfam" id="PF02900">
    <property type="entry name" value="LigB"/>
    <property type="match status" value="1"/>
</dbReference>
<dbReference type="GO" id="GO:0016702">
    <property type="term" value="F:oxidoreductase activity, acting on single donors with incorporation of molecular oxygen, incorporation of two atoms of oxygen"/>
    <property type="evidence" value="ECO:0007669"/>
    <property type="project" value="UniProtKB-ARBA"/>
</dbReference>
<evidence type="ECO:0000256" key="5">
    <source>
        <dbReference type="ARBA" id="ARBA00023002"/>
    </source>
</evidence>
<reference evidence="8 9" key="1">
    <citation type="journal article" date="2017" name="BMC Genomics">
        <title>Chromosome level assembly and secondary metabolite potential of the parasitic fungus Cordyceps militaris.</title>
        <authorList>
            <person name="Kramer G.J."/>
            <person name="Nodwell J.R."/>
        </authorList>
    </citation>
    <scope>NUCLEOTIDE SEQUENCE [LARGE SCALE GENOMIC DNA]</scope>
    <source>
        <strain evidence="8 9">ATCC 34164</strain>
    </source>
</reference>
<dbReference type="GO" id="GO:0008198">
    <property type="term" value="F:ferrous iron binding"/>
    <property type="evidence" value="ECO:0007669"/>
    <property type="project" value="InterPro"/>
</dbReference>
<dbReference type="CDD" id="cd07363">
    <property type="entry name" value="45_DOPA_Dioxygenase"/>
    <property type="match status" value="1"/>
</dbReference>
<protein>
    <submittedName>
        <fullName evidence="8">Extradiol ring-cleavage class III subunit B</fullName>
    </submittedName>
</protein>
<proteinExistence type="inferred from homology"/>
<comment type="cofactor">
    <cofactor evidence="1">
        <name>Zn(2+)</name>
        <dbReference type="ChEBI" id="CHEBI:29105"/>
    </cofactor>
</comment>
<sequence length="329" mass="35815">MLHYFRAVAPPRCPSVPLLRSPTAEVRKTESPIPKSPPILTTNPLLNPNPTRPHAAAQRSRPQVHHLLAAEPHPRDPAPRLPHAPPFRHHPRHRALDDPVPRHLVRPVPGAPLRLLRLPPETYSLKYPAPGAPALAARVAAAMAAEGLHPTLDAARGWDHGVFVPLTLAVPAADIPVVQVSVLASEDPAQHLRMGRALAALREDNVAIVGSGFASFHNLGIMRSLRGFAGNSLDKNWLAFKAKTDEWNAALTEAVAPANATERADRVARWRELPHADMMHPPRGGEHFMPLIVCAGAAREEDGAAKTYKDEYMGVDIFTYYWGAPAVST</sequence>
<dbReference type="Gene3D" id="3.40.830.10">
    <property type="entry name" value="LigB-like"/>
    <property type="match status" value="1"/>
</dbReference>
<evidence type="ECO:0000256" key="3">
    <source>
        <dbReference type="ARBA" id="ARBA00022723"/>
    </source>
</evidence>
<dbReference type="OrthoDB" id="7396853at2759"/>
<name>A0A2H4SCV2_CORMI</name>